<keyword evidence="2" id="KW-1133">Transmembrane helix</keyword>
<proteinExistence type="predicted"/>
<dbReference type="AlphaFoldDB" id="A0A9D3YD16"/>
<keyword evidence="2" id="KW-0472">Membrane</keyword>
<evidence type="ECO:0000256" key="1">
    <source>
        <dbReference type="SAM" id="MobiDB-lite"/>
    </source>
</evidence>
<protein>
    <submittedName>
        <fullName evidence="3">Uncharacterized protein</fullName>
    </submittedName>
</protein>
<feature type="transmembrane region" description="Helical" evidence="2">
    <location>
        <begin position="97"/>
        <end position="120"/>
    </location>
</feature>
<dbReference type="Proteomes" id="UP000828390">
    <property type="component" value="Unassembled WGS sequence"/>
</dbReference>
<name>A0A9D3YD16_DREPO</name>
<dbReference type="EMBL" id="JAIWYP010000016">
    <property type="protein sequence ID" value="KAH3697602.1"/>
    <property type="molecule type" value="Genomic_DNA"/>
</dbReference>
<gene>
    <name evidence="3" type="ORF">DPMN_085105</name>
</gene>
<keyword evidence="2" id="KW-0812">Transmembrane</keyword>
<organism evidence="3 4">
    <name type="scientific">Dreissena polymorpha</name>
    <name type="common">Zebra mussel</name>
    <name type="synonym">Mytilus polymorpha</name>
    <dbReference type="NCBI Taxonomy" id="45954"/>
    <lineage>
        <taxon>Eukaryota</taxon>
        <taxon>Metazoa</taxon>
        <taxon>Spiralia</taxon>
        <taxon>Lophotrochozoa</taxon>
        <taxon>Mollusca</taxon>
        <taxon>Bivalvia</taxon>
        <taxon>Autobranchia</taxon>
        <taxon>Heteroconchia</taxon>
        <taxon>Euheterodonta</taxon>
        <taxon>Imparidentia</taxon>
        <taxon>Neoheterodontei</taxon>
        <taxon>Myida</taxon>
        <taxon>Dreissenoidea</taxon>
        <taxon>Dreissenidae</taxon>
        <taxon>Dreissena</taxon>
    </lineage>
</organism>
<keyword evidence="4" id="KW-1185">Reference proteome</keyword>
<accession>A0A9D3YD16</accession>
<comment type="caution">
    <text evidence="3">The sequence shown here is derived from an EMBL/GenBank/DDBJ whole genome shotgun (WGS) entry which is preliminary data.</text>
</comment>
<reference evidence="3" key="1">
    <citation type="journal article" date="2019" name="bioRxiv">
        <title>The Genome of the Zebra Mussel, Dreissena polymorpha: A Resource for Invasive Species Research.</title>
        <authorList>
            <person name="McCartney M.A."/>
            <person name="Auch B."/>
            <person name="Kono T."/>
            <person name="Mallez S."/>
            <person name="Zhang Y."/>
            <person name="Obille A."/>
            <person name="Becker A."/>
            <person name="Abrahante J.E."/>
            <person name="Garbe J."/>
            <person name="Badalamenti J.P."/>
            <person name="Herman A."/>
            <person name="Mangelson H."/>
            <person name="Liachko I."/>
            <person name="Sullivan S."/>
            <person name="Sone E.D."/>
            <person name="Koren S."/>
            <person name="Silverstein K.A.T."/>
            <person name="Beckman K.B."/>
            <person name="Gohl D.M."/>
        </authorList>
    </citation>
    <scope>NUCLEOTIDE SEQUENCE</scope>
    <source>
        <strain evidence="3">Duluth1</strain>
        <tissue evidence="3">Whole animal</tissue>
    </source>
</reference>
<reference evidence="3" key="2">
    <citation type="submission" date="2020-11" db="EMBL/GenBank/DDBJ databases">
        <authorList>
            <person name="McCartney M.A."/>
            <person name="Auch B."/>
            <person name="Kono T."/>
            <person name="Mallez S."/>
            <person name="Becker A."/>
            <person name="Gohl D.M."/>
            <person name="Silverstein K.A.T."/>
            <person name="Koren S."/>
            <person name="Bechman K.B."/>
            <person name="Herman A."/>
            <person name="Abrahante J.E."/>
            <person name="Garbe J."/>
        </authorList>
    </citation>
    <scope>NUCLEOTIDE SEQUENCE</scope>
    <source>
        <strain evidence="3">Duluth1</strain>
        <tissue evidence="3">Whole animal</tissue>
    </source>
</reference>
<evidence type="ECO:0000256" key="2">
    <source>
        <dbReference type="SAM" id="Phobius"/>
    </source>
</evidence>
<feature type="region of interest" description="Disordered" evidence="1">
    <location>
        <begin position="29"/>
        <end position="55"/>
    </location>
</feature>
<sequence>MASHNSKYYIKKTHKIDAKGCVTISSMFSKRSESSEITAASNPEQTGSDDTQQNVTATEVMPGPSITKSATECSEPCKRVVVQSSFNTLKYEMKYPWLYLSSAKNVAVTCVWAVFVLYVFI</sequence>
<evidence type="ECO:0000313" key="4">
    <source>
        <dbReference type="Proteomes" id="UP000828390"/>
    </source>
</evidence>
<evidence type="ECO:0000313" key="3">
    <source>
        <dbReference type="EMBL" id="KAH3697602.1"/>
    </source>
</evidence>
<feature type="compositionally biased region" description="Polar residues" evidence="1">
    <location>
        <begin position="36"/>
        <end position="55"/>
    </location>
</feature>